<dbReference type="PANTHER" id="PTHR34710">
    <property type="entry name" value="OS03G0834100 PROTEIN"/>
    <property type="match status" value="1"/>
</dbReference>
<dbReference type="InterPro" id="IPR022059">
    <property type="entry name" value="DUF3615"/>
</dbReference>
<reference evidence="3" key="1">
    <citation type="journal article" date="2013" name="J. Plant Res.">
        <title>Effect of fungi and light on seed germination of three Opuntia species from semiarid lands of central Mexico.</title>
        <authorList>
            <person name="Delgado-Sanchez P."/>
            <person name="Jimenez-Bremont J.F."/>
            <person name="Guerrero-Gonzalez Mde L."/>
            <person name="Flores J."/>
        </authorList>
    </citation>
    <scope>NUCLEOTIDE SEQUENCE</scope>
    <source>
        <tissue evidence="3">Cladode</tissue>
    </source>
</reference>
<dbReference type="Pfam" id="PF12274">
    <property type="entry name" value="DUF3615"/>
    <property type="match status" value="1"/>
</dbReference>
<feature type="domain" description="DUF3615" evidence="2">
    <location>
        <begin position="65"/>
        <end position="152"/>
    </location>
</feature>
<name>A0A7C9CRR2_OPUST</name>
<feature type="compositionally biased region" description="Basic and acidic residues" evidence="1">
    <location>
        <begin position="8"/>
        <end position="32"/>
    </location>
</feature>
<evidence type="ECO:0000313" key="3">
    <source>
        <dbReference type="EMBL" id="MBA4624082.1"/>
    </source>
</evidence>
<reference evidence="3" key="2">
    <citation type="submission" date="2020-07" db="EMBL/GenBank/DDBJ databases">
        <authorList>
            <person name="Vera ALvarez R."/>
            <person name="Arias-Moreno D.M."/>
            <person name="Jimenez-Jacinto V."/>
            <person name="Jimenez-Bremont J.F."/>
            <person name="Swaminathan K."/>
            <person name="Moose S.P."/>
            <person name="Guerrero-Gonzalez M.L."/>
            <person name="Marino-Ramirez L."/>
            <person name="Landsman D."/>
            <person name="Rodriguez-Kessler M."/>
            <person name="Delgado-Sanchez P."/>
        </authorList>
    </citation>
    <scope>NUCLEOTIDE SEQUENCE</scope>
    <source>
        <tissue evidence="3">Cladode</tissue>
    </source>
</reference>
<dbReference type="AlphaFoldDB" id="A0A7C9CRR2"/>
<proteinExistence type="predicted"/>
<evidence type="ECO:0000259" key="2">
    <source>
        <dbReference type="Pfam" id="PF12274"/>
    </source>
</evidence>
<accession>A0A7C9CRR2</accession>
<dbReference type="EMBL" id="GISG01046224">
    <property type="protein sequence ID" value="MBA4624082.1"/>
    <property type="molecule type" value="Transcribed_RNA"/>
</dbReference>
<feature type="compositionally biased region" description="Acidic residues" evidence="1">
    <location>
        <begin position="40"/>
        <end position="55"/>
    </location>
</feature>
<feature type="region of interest" description="Disordered" evidence="1">
    <location>
        <begin position="1"/>
        <end position="59"/>
    </location>
</feature>
<dbReference type="PANTHER" id="PTHR34710:SF20">
    <property type="entry name" value="OS10G0550200 PROTEIN"/>
    <property type="match status" value="1"/>
</dbReference>
<organism evidence="3">
    <name type="scientific">Opuntia streptacantha</name>
    <name type="common">Prickly pear cactus</name>
    <name type="synonym">Opuntia cardona</name>
    <dbReference type="NCBI Taxonomy" id="393608"/>
    <lineage>
        <taxon>Eukaryota</taxon>
        <taxon>Viridiplantae</taxon>
        <taxon>Streptophyta</taxon>
        <taxon>Embryophyta</taxon>
        <taxon>Tracheophyta</taxon>
        <taxon>Spermatophyta</taxon>
        <taxon>Magnoliopsida</taxon>
        <taxon>eudicotyledons</taxon>
        <taxon>Gunneridae</taxon>
        <taxon>Pentapetalae</taxon>
        <taxon>Caryophyllales</taxon>
        <taxon>Cactineae</taxon>
        <taxon>Cactaceae</taxon>
        <taxon>Opuntioideae</taxon>
        <taxon>Opuntia</taxon>
    </lineage>
</organism>
<sequence length="181" mass="20593">MSTTLLHPEAEDQKQRLNPEAEDQKQRGKDQMVAKPEPVESMEDSDEEEETDDEGGWCQSSVTSQKALEYYNKSKGEEYVMVIPWSSSGFLDRQGPMFHCNFWAKAGNEIDNASASLFFAELAIVQYGEEKLYDAKVGELRVVSCEKLDGASYPKFGSPMIMKQRLYHPNSATYCSKCYLW</sequence>
<protein>
    <recommendedName>
        <fullName evidence="2">DUF3615 domain-containing protein</fullName>
    </recommendedName>
</protein>
<evidence type="ECO:0000256" key="1">
    <source>
        <dbReference type="SAM" id="MobiDB-lite"/>
    </source>
</evidence>